<feature type="region of interest" description="Disordered" evidence="1">
    <location>
        <begin position="17"/>
        <end position="154"/>
    </location>
</feature>
<name>A0AAU9LYQ1_9ASTR</name>
<evidence type="ECO:0000313" key="3">
    <source>
        <dbReference type="Proteomes" id="UP001157418"/>
    </source>
</evidence>
<dbReference type="EMBL" id="CAKMRJ010000113">
    <property type="protein sequence ID" value="CAH1418667.1"/>
    <property type="molecule type" value="Genomic_DNA"/>
</dbReference>
<evidence type="ECO:0000313" key="2">
    <source>
        <dbReference type="EMBL" id="CAH1418667.1"/>
    </source>
</evidence>
<feature type="compositionally biased region" description="Low complexity" evidence="1">
    <location>
        <begin position="137"/>
        <end position="148"/>
    </location>
</feature>
<dbReference type="Proteomes" id="UP001157418">
    <property type="component" value="Unassembled WGS sequence"/>
</dbReference>
<gene>
    <name evidence="2" type="ORF">LVIROSA_LOCUS6248</name>
</gene>
<reference evidence="2 3" key="1">
    <citation type="submission" date="2022-01" db="EMBL/GenBank/DDBJ databases">
        <authorList>
            <person name="Xiong W."/>
            <person name="Schranz E."/>
        </authorList>
    </citation>
    <scope>NUCLEOTIDE SEQUENCE [LARGE SCALE GENOMIC DNA]</scope>
</reference>
<evidence type="ECO:0000256" key="1">
    <source>
        <dbReference type="SAM" id="MobiDB-lite"/>
    </source>
</evidence>
<protein>
    <submittedName>
        <fullName evidence="2">Uncharacterized protein</fullName>
    </submittedName>
</protein>
<dbReference type="AlphaFoldDB" id="A0AAU9LYQ1"/>
<proteinExistence type="predicted"/>
<sequence>MIDAIEQGMDEILQEASFQTKSQSSVATQSDNGVVNDFIADHPSDEDVGLDGDVLDGGEDVVHHSGDGVVNDPDGDGAVNNPEGDGDDQQHVLENEGNLGDNEGHEDVPLVTRIRKPSERILLQKLKKGVYDKDDGGSSSASGGSSSANLVTLE</sequence>
<feature type="compositionally biased region" description="Low complexity" evidence="1">
    <location>
        <begin position="67"/>
        <end position="82"/>
    </location>
</feature>
<accession>A0AAU9LYQ1</accession>
<keyword evidence="3" id="KW-1185">Reference proteome</keyword>
<comment type="caution">
    <text evidence="2">The sequence shown here is derived from an EMBL/GenBank/DDBJ whole genome shotgun (WGS) entry which is preliminary data.</text>
</comment>
<feature type="compositionally biased region" description="Polar residues" evidence="1">
    <location>
        <begin position="17"/>
        <end position="33"/>
    </location>
</feature>
<feature type="compositionally biased region" description="Acidic residues" evidence="1">
    <location>
        <begin position="46"/>
        <end position="59"/>
    </location>
</feature>
<organism evidence="2 3">
    <name type="scientific">Lactuca virosa</name>
    <dbReference type="NCBI Taxonomy" id="75947"/>
    <lineage>
        <taxon>Eukaryota</taxon>
        <taxon>Viridiplantae</taxon>
        <taxon>Streptophyta</taxon>
        <taxon>Embryophyta</taxon>
        <taxon>Tracheophyta</taxon>
        <taxon>Spermatophyta</taxon>
        <taxon>Magnoliopsida</taxon>
        <taxon>eudicotyledons</taxon>
        <taxon>Gunneridae</taxon>
        <taxon>Pentapetalae</taxon>
        <taxon>asterids</taxon>
        <taxon>campanulids</taxon>
        <taxon>Asterales</taxon>
        <taxon>Asteraceae</taxon>
        <taxon>Cichorioideae</taxon>
        <taxon>Cichorieae</taxon>
        <taxon>Lactucinae</taxon>
        <taxon>Lactuca</taxon>
    </lineage>
</organism>